<sequence length="286" mass="30692">MFKKIKRVAQPEDDLVAGTTALSLHPDTVPPSGKECAPRLHTRSNTEPTSGARSFIFHAPDVLSETSSQTRPTLLDPSPIDTNAGMELHTASTQASPGQPNPLTDPPPYSPTPSISSSGAPGKPNKVPKRLQSLQSSVEDGRATSFAKAAYSGGKEAQKTFVKNEMRTHAMKTGNTPLIAAGVAVAFYKGGKEAKKAFNRAEVERLERLIREGKAFVDEDGNVMFVGKEKGGVCEGAGIGVESWEDAVSENQVEEQIEEQIEEQVEEPNKESLWKKARAKAKPADG</sequence>
<feature type="region of interest" description="Disordered" evidence="1">
    <location>
        <begin position="22"/>
        <end position="140"/>
    </location>
</feature>
<protein>
    <submittedName>
        <fullName evidence="2">Uncharacterized protein</fullName>
    </submittedName>
</protein>
<gene>
    <name evidence="2" type="ORF">N0V89_004515</name>
</gene>
<evidence type="ECO:0000313" key="3">
    <source>
        <dbReference type="Proteomes" id="UP001140513"/>
    </source>
</evidence>
<feature type="region of interest" description="Disordered" evidence="1">
    <location>
        <begin position="254"/>
        <end position="286"/>
    </location>
</feature>
<feature type="compositionally biased region" description="Pro residues" evidence="1">
    <location>
        <begin position="99"/>
        <end position="111"/>
    </location>
</feature>
<dbReference type="Proteomes" id="UP001140513">
    <property type="component" value="Unassembled WGS sequence"/>
</dbReference>
<dbReference type="GeneID" id="80908045"/>
<reference evidence="2" key="1">
    <citation type="submission" date="2022-10" db="EMBL/GenBank/DDBJ databases">
        <title>Tapping the CABI collections for fungal endophytes: first genome assemblies for Collariella, Neodidymelliopsis, Ascochyta clinopodiicola, Didymella pomorum, Didymosphaeria variabile, Neocosmospora piperis and Neocucurbitaria cava.</title>
        <authorList>
            <person name="Hill R."/>
        </authorList>
    </citation>
    <scope>NUCLEOTIDE SEQUENCE</scope>
    <source>
        <strain evidence="2">IMI 356815</strain>
    </source>
</reference>
<proteinExistence type="predicted"/>
<feature type="compositionally biased region" description="Acidic residues" evidence="1">
    <location>
        <begin position="254"/>
        <end position="266"/>
    </location>
</feature>
<evidence type="ECO:0000256" key="1">
    <source>
        <dbReference type="SAM" id="MobiDB-lite"/>
    </source>
</evidence>
<comment type="caution">
    <text evidence="2">The sequence shown here is derived from an EMBL/GenBank/DDBJ whole genome shotgun (WGS) entry which is preliminary data.</text>
</comment>
<dbReference type="RefSeq" id="XP_056073607.1">
    <property type="nucleotide sequence ID" value="XM_056213299.1"/>
</dbReference>
<keyword evidence="3" id="KW-1185">Reference proteome</keyword>
<name>A0A9W8XRZ5_9PLEO</name>
<organism evidence="2 3">
    <name type="scientific">Didymosphaeria variabile</name>
    <dbReference type="NCBI Taxonomy" id="1932322"/>
    <lineage>
        <taxon>Eukaryota</taxon>
        <taxon>Fungi</taxon>
        <taxon>Dikarya</taxon>
        <taxon>Ascomycota</taxon>
        <taxon>Pezizomycotina</taxon>
        <taxon>Dothideomycetes</taxon>
        <taxon>Pleosporomycetidae</taxon>
        <taxon>Pleosporales</taxon>
        <taxon>Massarineae</taxon>
        <taxon>Didymosphaeriaceae</taxon>
        <taxon>Didymosphaeria</taxon>
    </lineage>
</organism>
<dbReference type="OrthoDB" id="3800682at2759"/>
<evidence type="ECO:0000313" key="2">
    <source>
        <dbReference type="EMBL" id="KAJ4356481.1"/>
    </source>
</evidence>
<feature type="compositionally biased region" description="Basic residues" evidence="1">
    <location>
        <begin position="275"/>
        <end position="286"/>
    </location>
</feature>
<feature type="compositionally biased region" description="Low complexity" evidence="1">
    <location>
        <begin position="112"/>
        <end position="121"/>
    </location>
</feature>
<feature type="compositionally biased region" description="Polar residues" evidence="1">
    <location>
        <begin position="43"/>
        <end position="52"/>
    </location>
</feature>
<dbReference type="AlphaFoldDB" id="A0A9W8XRZ5"/>
<dbReference type="EMBL" id="JAPEUX010000003">
    <property type="protein sequence ID" value="KAJ4356481.1"/>
    <property type="molecule type" value="Genomic_DNA"/>
</dbReference>
<accession>A0A9W8XRZ5</accession>